<reference evidence="1" key="1">
    <citation type="submission" date="2020-02" db="EMBL/GenBank/DDBJ databases">
        <authorList>
            <person name="Scholz U."/>
            <person name="Mascher M."/>
            <person name="Fiebig A."/>
        </authorList>
    </citation>
    <scope>NUCLEOTIDE SEQUENCE</scope>
</reference>
<proteinExistence type="predicted"/>
<dbReference type="PANTHER" id="PTHR11439">
    <property type="entry name" value="GAG-POL-RELATED RETROTRANSPOSON"/>
    <property type="match status" value="1"/>
</dbReference>
<accession>A0A7I8KLZ6</accession>
<keyword evidence="2" id="KW-1185">Reference proteome</keyword>
<protein>
    <submittedName>
        <fullName evidence="1">Uncharacterized protein</fullName>
    </submittedName>
</protein>
<evidence type="ECO:0000313" key="1">
    <source>
        <dbReference type="EMBL" id="CAA7398492.1"/>
    </source>
</evidence>
<dbReference type="EMBL" id="LR746269">
    <property type="protein sequence ID" value="CAA7398492.1"/>
    <property type="molecule type" value="Genomic_DNA"/>
</dbReference>
<organism evidence="1 2">
    <name type="scientific">Spirodela intermedia</name>
    <name type="common">Intermediate duckweed</name>
    <dbReference type="NCBI Taxonomy" id="51605"/>
    <lineage>
        <taxon>Eukaryota</taxon>
        <taxon>Viridiplantae</taxon>
        <taxon>Streptophyta</taxon>
        <taxon>Embryophyta</taxon>
        <taxon>Tracheophyta</taxon>
        <taxon>Spermatophyta</taxon>
        <taxon>Magnoliopsida</taxon>
        <taxon>Liliopsida</taxon>
        <taxon>Araceae</taxon>
        <taxon>Lemnoideae</taxon>
        <taxon>Spirodela</taxon>
    </lineage>
</organism>
<dbReference type="Proteomes" id="UP000663760">
    <property type="component" value="Chromosome 6"/>
</dbReference>
<dbReference type="OrthoDB" id="1304888at2759"/>
<name>A0A7I8KLZ6_SPIIN</name>
<sequence>MEIHNLSHSLARELDIKTLGQLKYFLEIKVAPYFRGIFISQCKYLTDLLKDTVKSEETSVDHQTYQRFIGQLLSMTHTQPDISYAVGILSQFMHQPKESYLHAAYQVEIEMFTNVDYTRSMIDQRSISGHLIFIGRNIVTQRSKKQKVAACSSAEAKFRAFAQDVCELLWMKNLLDELKISLTNPMKHYYENKSAINIHLRHSTTKDYSQVENR</sequence>
<evidence type="ECO:0000313" key="2">
    <source>
        <dbReference type="Proteomes" id="UP000663760"/>
    </source>
</evidence>
<dbReference type="PANTHER" id="PTHR11439:SF470">
    <property type="entry name" value="CYSTEINE-RICH RLK (RECEPTOR-LIKE PROTEIN KINASE) 8"/>
    <property type="match status" value="1"/>
</dbReference>
<dbReference type="AlphaFoldDB" id="A0A7I8KLZ6"/>
<gene>
    <name evidence="1" type="ORF">SI8410_06009157</name>
</gene>
<dbReference type="CDD" id="cd09272">
    <property type="entry name" value="RNase_HI_RT_Ty1"/>
    <property type="match status" value="1"/>
</dbReference>